<geneLocation type="mitochondrion" evidence="11"/>
<sequence>MLLACIITNILAIALPSLRISPLLLIRIATIALLYAAALSFNVVYIQSIGSGIGIFSGLFHVTLISQSIETFFYLVGALILMPWSLSNVPQIKEYPLVILFTLLGGSLLVSSADLVSMYLSIELQSFAVYVLASIYKDSESATSAGLKYFLLGGLSSCLILLGCGLIYTYTGLTNLESIYTLISVSEGHNLVQGIVLGLVLTGVGFLFKIAAAPFHNWSSDVYNDVPTIVTTWLTVMPKITILIFLFDLQSGSIIASLPIIEASMPSFITDLGAAHGTDFYVFKNLLLICSVLSLIIGTVVGLAQHKIKRLLAYSTISHVGFLLLSMAINTEQSLESFLFYLVQYSLTNVNTFFILLAFGYVLFGAKAQDRNKLNTVNSQNTSDIELISDLKGQFFNQPMLSLSFAICLFSMAGVPPLLGFFGKQSVLYASMSTGYYFLSLVAIVVSVISASYYLRIIRVIFFDASTNLTTTNSTVATESTIANKVLANAELMNKSIIQNSHSFVIAILTLSIILFFIKPTLVLNSIQLLALSMYNI</sequence>
<feature type="transmembrane region" description="Helical" evidence="9">
    <location>
        <begin position="191"/>
        <end position="211"/>
    </location>
</feature>
<dbReference type="GO" id="GO:0016020">
    <property type="term" value="C:membrane"/>
    <property type="evidence" value="ECO:0007669"/>
    <property type="project" value="UniProtKB-SubCell"/>
</dbReference>
<evidence type="ECO:0000259" key="10">
    <source>
        <dbReference type="Pfam" id="PF00361"/>
    </source>
</evidence>
<feature type="transmembrane region" description="Helical" evidence="9">
    <location>
        <begin position="341"/>
        <end position="364"/>
    </location>
</feature>
<keyword evidence="6 9" id="KW-0472">Membrane</keyword>
<dbReference type="AlphaFoldDB" id="A0A8E8GQU5"/>
<dbReference type="InterPro" id="IPR001750">
    <property type="entry name" value="ND/Mrp_TM"/>
</dbReference>
<feature type="transmembrane region" description="Helical" evidence="9">
    <location>
        <begin position="95"/>
        <end position="116"/>
    </location>
</feature>
<feature type="transmembrane region" description="Helical" evidence="9">
    <location>
        <begin position="281"/>
        <end position="304"/>
    </location>
</feature>
<evidence type="ECO:0000256" key="1">
    <source>
        <dbReference type="ARBA" id="ARBA00004141"/>
    </source>
</evidence>
<feature type="transmembrane region" description="Helical" evidence="9">
    <location>
        <begin position="311"/>
        <end position="329"/>
    </location>
</feature>
<feature type="domain" description="NADH:quinone oxidoreductase/Mrp antiporter transmembrane" evidence="10">
    <location>
        <begin position="283"/>
        <end position="450"/>
    </location>
</feature>
<evidence type="ECO:0000256" key="6">
    <source>
        <dbReference type="ARBA" id="ARBA00023136"/>
    </source>
</evidence>
<gene>
    <name evidence="11" type="primary">nad2</name>
</gene>
<feature type="domain" description="NADH:quinone oxidoreductase/Mrp antiporter transmembrane" evidence="10">
    <location>
        <begin position="112"/>
        <end position="279"/>
    </location>
</feature>
<dbReference type="PANTHER" id="PTHR22773">
    <property type="entry name" value="NADH DEHYDROGENASE"/>
    <property type="match status" value="1"/>
</dbReference>
<dbReference type="EMBL" id="MW995475">
    <property type="protein sequence ID" value="QWC53696.1"/>
    <property type="molecule type" value="Genomic_DNA"/>
</dbReference>
<keyword evidence="4 9" id="KW-0812">Transmembrane</keyword>
<organism evidence="11">
    <name type="scientific">Rhizoctonia solani</name>
    <dbReference type="NCBI Taxonomy" id="456999"/>
    <lineage>
        <taxon>Eukaryota</taxon>
        <taxon>Fungi</taxon>
        <taxon>Dikarya</taxon>
        <taxon>Basidiomycota</taxon>
        <taxon>Agaricomycotina</taxon>
        <taxon>Agaricomycetes</taxon>
        <taxon>Cantharellales</taxon>
        <taxon>Ceratobasidiaceae</taxon>
        <taxon>Rhizoctonia</taxon>
    </lineage>
</organism>
<dbReference type="HAMAP" id="MF_00445">
    <property type="entry name" value="NDH1_NuoN_1"/>
    <property type="match status" value="1"/>
</dbReference>
<dbReference type="GO" id="GO:0042773">
    <property type="term" value="P:ATP synthesis coupled electron transport"/>
    <property type="evidence" value="ECO:0007669"/>
    <property type="project" value="InterPro"/>
</dbReference>
<comment type="catalytic activity">
    <reaction evidence="8">
        <text>a ubiquinone + NADH + 5 H(+)(in) = a ubiquinol + NAD(+) + 4 H(+)(out)</text>
        <dbReference type="Rhea" id="RHEA:29091"/>
        <dbReference type="Rhea" id="RHEA-COMP:9565"/>
        <dbReference type="Rhea" id="RHEA-COMP:9566"/>
        <dbReference type="ChEBI" id="CHEBI:15378"/>
        <dbReference type="ChEBI" id="CHEBI:16389"/>
        <dbReference type="ChEBI" id="CHEBI:17976"/>
        <dbReference type="ChEBI" id="CHEBI:57540"/>
        <dbReference type="ChEBI" id="CHEBI:57945"/>
        <dbReference type="EC" id="7.1.1.2"/>
    </reaction>
</comment>
<name>A0A8E8GQU5_9AGAM</name>
<evidence type="ECO:0000256" key="5">
    <source>
        <dbReference type="ARBA" id="ARBA00022989"/>
    </source>
</evidence>
<evidence type="ECO:0000256" key="3">
    <source>
        <dbReference type="ARBA" id="ARBA00021008"/>
    </source>
</evidence>
<feature type="transmembrane region" description="Helical" evidence="9">
    <location>
        <begin position="240"/>
        <end position="261"/>
    </location>
</feature>
<feature type="transmembrane region" description="Helical" evidence="9">
    <location>
        <begin position="503"/>
        <end position="524"/>
    </location>
</feature>
<evidence type="ECO:0000256" key="4">
    <source>
        <dbReference type="ARBA" id="ARBA00022692"/>
    </source>
</evidence>
<protein>
    <recommendedName>
        <fullName evidence="3">NADH-ubiquinone oxidoreductase chain 2</fullName>
    </recommendedName>
    <alternativeName>
        <fullName evidence="7">NADH dehydrogenase subunit 2</fullName>
    </alternativeName>
</protein>
<feature type="transmembrane region" description="Helical" evidence="9">
    <location>
        <begin position="149"/>
        <end position="171"/>
    </location>
</feature>
<accession>A0A8E8GQU5</accession>
<reference evidence="11" key="1">
    <citation type="submission" date="2021-04" db="EMBL/GenBank/DDBJ databases">
        <title>Mitogenome analysis reveals the evolution and host adaptation in Rhizoctonia solani.</title>
        <authorList>
            <person name="Zheng A."/>
            <person name="Lin R."/>
            <person name="Xia Y."/>
            <person name="Zhang D."/>
            <person name="Xiang X."/>
            <person name="Niu X."/>
            <person name="Liu Y."/>
            <person name="Jiang L."/>
            <person name="Wang X."/>
        </authorList>
    </citation>
    <scope>NUCLEOTIDE SEQUENCE</scope>
    <source>
        <strain evidence="11">AG1-IB</strain>
    </source>
</reference>
<proteinExistence type="inferred from homology"/>
<feature type="transmembrane region" description="Helical" evidence="9">
    <location>
        <begin position="435"/>
        <end position="455"/>
    </location>
</feature>
<comment type="similarity">
    <text evidence="2">Belongs to the complex I subunit 2 family.</text>
</comment>
<dbReference type="GO" id="GO:0008137">
    <property type="term" value="F:NADH dehydrogenase (ubiquinone) activity"/>
    <property type="evidence" value="ECO:0007669"/>
    <property type="project" value="UniProtKB-EC"/>
</dbReference>
<dbReference type="Pfam" id="PF00361">
    <property type="entry name" value="Proton_antipo_M"/>
    <property type="match status" value="2"/>
</dbReference>
<keyword evidence="11" id="KW-0496">Mitochondrion</keyword>
<evidence type="ECO:0000256" key="7">
    <source>
        <dbReference type="ARBA" id="ARBA00031028"/>
    </source>
</evidence>
<dbReference type="InterPro" id="IPR010096">
    <property type="entry name" value="NADH-Q_OxRdtase_suN/2"/>
</dbReference>
<feature type="transmembrane region" description="Helical" evidence="9">
    <location>
        <begin position="401"/>
        <end position="423"/>
    </location>
</feature>
<evidence type="ECO:0000313" key="11">
    <source>
        <dbReference type="EMBL" id="QWC53696.1"/>
    </source>
</evidence>
<comment type="subcellular location">
    <subcellularLocation>
        <location evidence="1">Membrane</location>
        <topology evidence="1">Multi-pass membrane protein</topology>
    </subcellularLocation>
</comment>
<evidence type="ECO:0000256" key="8">
    <source>
        <dbReference type="ARBA" id="ARBA00049551"/>
    </source>
</evidence>
<evidence type="ECO:0000256" key="9">
    <source>
        <dbReference type="SAM" id="Phobius"/>
    </source>
</evidence>
<keyword evidence="5 9" id="KW-1133">Transmembrane helix</keyword>
<feature type="transmembrane region" description="Helical" evidence="9">
    <location>
        <begin position="58"/>
        <end position="83"/>
    </location>
</feature>
<feature type="transmembrane region" description="Helical" evidence="9">
    <location>
        <begin position="24"/>
        <end position="46"/>
    </location>
</feature>
<evidence type="ECO:0000256" key="2">
    <source>
        <dbReference type="ARBA" id="ARBA00007012"/>
    </source>
</evidence>